<dbReference type="InterPro" id="IPR050641">
    <property type="entry name" value="RIFMO-like"/>
</dbReference>
<dbReference type="GO" id="GO:0016709">
    <property type="term" value="F:oxidoreductase activity, acting on paired donors, with incorporation or reduction of molecular oxygen, NAD(P)H as one donor, and incorporation of one atom of oxygen"/>
    <property type="evidence" value="ECO:0007669"/>
    <property type="project" value="UniProtKB-ARBA"/>
</dbReference>
<gene>
    <name evidence="8" type="ORF">BGW38_006827</name>
</gene>
<evidence type="ECO:0000313" key="8">
    <source>
        <dbReference type="EMBL" id="KAF9584335.1"/>
    </source>
</evidence>
<dbReference type="AlphaFoldDB" id="A0A9P6KH14"/>
<evidence type="ECO:0000256" key="1">
    <source>
        <dbReference type="ARBA" id="ARBA00001974"/>
    </source>
</evidence>
<comment type="caution">
    <text evidence="8">The sequence shown here is derived from an EMBL/GenBank/DDBJ whole genome shotgun (WGS) entry which is preliminary data.</text>
</comment>
<dbReference type="SUPFAM" id="SSF54373">
    <property type="entry name" value="FAD-linked reductases, C-terminal domain"/>
    <property type="match status" value="1"/>
</dbReference>
<feature type="domain" description="FAD-binding" evidence="6">
    <location>
        <begin position="15"/>
        <end position="398"/>
    </location>
</feature>
<evidence type="ECO:0000256" key="2">
    <source>
        <dbReference type="ARBA" id="ARBA00007801"/>
    </source>
</evidence>
<dbReference type="Gene3D" id="3.40.30.20">
    <property type="match status" value="1"/>
</dbReference>
<dbReference type="PANTHER" id="PTHR43004:SF19">
    <property type="entry name" value="BINDING MONOOXYGENASE, PUTATIVE (JCVI)-RELATED"/>
    <property type="match status" value="1"/>
</dbReference>
<dbReference type="InterPro" id="IPR036188">
    <property type="entry name" value="FAD/NAD-bd_sf"/>
</dbReference>
<evidence type="ECO:0000256" key="3">
    <source>
        <dbReference type="ARBA" id="ARBA00022630"/>
    </source>
</evidence>
<comment type="cofactor">
    <cofactor evidence="1">
        <name>FAD</name>
        <dbReference type="ChEBI" id="CHEBI:57692"/>
    </cofactor>
</comment>
<dbReference type="Pfam" id="PF01494">
    <property type="entry name" value="FAD_binding_3"/>
    <property type="match status" value="1"/>
</dbReference>
<feature type="domain" description="Phenol hydroxylase-like C-terminal dimerisation" evidence="7">
    <location>
        <begin position="471"/>
        <end position="630"/>
    </location>
</feature>
<evidence type="ECO:0000259" key="6">
    <source>
        <dbReference type="Pfam" id="PF01494"/>
    </source>
</evidence>
<dbReference type="Gene3D" id="3.50.50.60">
    <property type="entry name" value="FAD/NAD(P)-binding domain"/>
    <property type="match status" value="2"/>
</dbReference>
<proteinExistence type="inferred from homology"/>
<keyword evidence="5" id="KW-0560">Oxidoreductase</keyword>
<evidence type="ECO:0000313" key="9">
    <source>
        <dbReference type="Proteomes" id="UP000780801"/>
    </source>
</evidence>
<evidence type="ECO:0008006" key="10">
    <source>
        <dbReference type="Google" id="ProtNLM"/>
    </source>
</evidence>
<dbReference type="GO" id="GO:0071949">
    <property type="term" value="F:FAD binding"/>
    <property type="evidence" value="ECO:0007669"/>
    <property type="project" value="InterPro"/>
</dbReference>
<evidence type="ECO:0000256" key="5">
    <source>
        <dbReference type="ARBA" id="ARBA00023002"/>
    </source>
</evidence>
<keyword evidence="9" id="KW-1185">Reference proteome</keyword>
<dbReference type="SUPFAM" id="SSF51905">
    <property type="entry name" value="FAD/NAD(P)-binding domain"/>
    <property type="match status" value="1"/>
</dbReference>
<dbReference type="InterPro" id="IPR038220">
    <property type="entry name" value="PHOX_C_sf"/>
</dbReference>
<dbReference type="PRINTS" id="PR00420">
    <property type="entry name" value="RNGMNOXGNASE"/>
</dbReference>
<dbReference type="SUPFAM" id="SSF52833">
    <property type="entry name" value="Thioredoxin-like"/>
    <property type="match status" value="1"/>
</dbReference>
<sequence length="633" mass="70634">MVSTQSSSAAEPPTYPVLISGAGPIGLYLALELAKLNVPVRIIDRSKTICPLSKSINLQPRSLEILGMTDPQLLDTFLKNGLKTDRLHFWRGTSHIGALPVIFGNETPFRFFLTQEQNRTSEIFMKELNGLGVFVEYDWELTDCKVVEAMGESYVETTIRKPRKAIKEHLSEINDDDDTLITDFKIVDQVSPTVRENAQEYETQIIRSRYLIGSDGGRSTVRHLLNIPFDGCTLRHKTFMFDGTVETDMPIMGTSSIIDGVNNVPMEYFTLSERKVRVAVDGGDIEPDEDIAQTVKELTPKKIEEMIRDIVAPFSFHFHEASWITCFKINERRAKTFVHKNRIFLVGDAAHVHSPSGGLGLNTGLQDAHNLAWKLAFVYHGLSQESLLETYREREPIADLSIRISGAIVRANRCTDTLKYTYPQNSLNISHATQKEPNIEAAVGARAANAPLRAISLSDSQQKDSGTRESLHLFDLFVGLGQFSIIVFTGTILTSRLKKRDTSTPASRLDSTIQLRLTAWRARWNYTSVPKDRAMPEHLLRLHVVAAATAPTYLDKSVEAFSARANGNGEVYLDESSLAHNRYELDAKDGPTSGGIVVVRPDAHIGYRVQGTGESAWDDVERYLESILIPIDG</sequence>
<name>A0A9P6KH14_9FUNG</name>
<dbReference type="EMBL" id="JAABOA010000441">
    <property type="protein sequence ID" value="KAF9584335.1"/>
    <property type="molecule type" value="Genomic_DNA"/>
</dbReference>
<dbReference type="Gene3D" id="3.30.70.2450">
    <property type="match status" value="1"/>
</dbReference>
<evidence type="ECO:0000259" key="7">
    <source>
        <dbReference type="Pfam" id="PF07976"/>
    </source>
</evidence>
<dbReference type="Pfam" id="PF07976">
    <property type="entry name" value="Phe_hydrox_dim"/>
    <property type="match status" value="1"/>
</dbReference>
<keyword evidence="4" id="KW-0274">FAD</keyword>
<protein>
    <recommendedName>
        <fullName evidence="10">FAD-binding domain-containing protein</fullName>
    </recommendedName>
</protein>
<dbReference type="InterPro" id="IPR012941">
    <property type="entry name" value="Phe_hydrox_C_dim_dom"/>
</dbReference>
<dbReference type="Proteomes" id="UP000780801">
    <property type="component" value="Unassembled WGS sequence"/>
</dbReference>
<dbReference type="PANTHER" id="PTHR43004">
    <property type="entry name" value="TRK SYSTEM POTASSIUM UPTAKE PROTEIN"/>
    <property type="match status" value="1"/>
</dbReference>
<dbReference type="InterPro" id="IPR002938">
    <property type="entry name" value="FAD-bd"/>
</dbReference>
<reference evidence="8" key="1">
    <citation type="journal article" date="2020" name="Fungal Divers.">
        <title>Resolving the Mortierellaceae phylogeny through synthesis of multi-gene phylogenetics and phylogenomics.</title>
        <authorList>
            <person name="Vandepol N."/>
            <person name="Liber J."/>
            <person name="Desiro A."/>
            <person name="Na H."/>
            <person name="Kennedy M."/>
            <person name="Barry K."/>
            <person name="Grigoriev I.V."/>
            <person name="Miller A.N."/>
            <person name="O'Donnell K."/>
            <person name="Stajich J.E."/>
            <person name="Bonito G."/>
        </authorList>
    </citation>
    <scope>NUCLEOTIDE SEQUENCE</scope>
    <source>
        <strain evidence="8">KOD1015</strain>
    </source>
</reference>
<keyword evidence="3" id="KW-0285">Flavoprotein</keyword>
<organism evidence="8 9">
    <name type="scientific">Lunasporangiospora selenospora</name>
    <dbReference type="NCBI Taxonomy" id="979761"/>
    <lineage>
        <taxon>Eukaryota</taxon>
        <taxon>Fungi</taxon>
        <taxon>Fungi incertae sedis</taxon>
        <taxon>Mucoromycota</taxon>
        <taxon>Mortierellomycotina</taxon>
        <taxon>Mortierellomycetes</taxon>
        <taxon>Mortierellales</taxon>
        <taxon>Mortierellaceae</taxon>
        <taxon>Lunasporangiospora</taxon>
    </lineage>
</organism>
<comment type="similarity">
    <text evidence="2">Belongs to the PheA/TfdB FAD monooxygenase family.</text>
</comment>
<accession>A0A9P6KH14</accession>
<dbReference type="InterPro" id="IPR036249">
    <property type="entry name" value="Thioredoxin-like_sf"/>
</dbReference>
<evidence type="ECO:0000256" key="4">
    <source>
        <dbReference type="ARBA" id="ARBA00022827"/>
    </source>
</evidence>
<dbReference type="OrthoDB" id="1716816at2759"/>